<evidence type="ECO:0000256" key="5">
    <source>
        <dbReference type="ARBA" id="ARBA00023277"/>
    </source>
</evidence>
<dbReference type="RefSeq" id="WP_307202770.1">
    <property type="nucleotide sequence ID" value="NZ_JAUSSU010000003.1"/>
</dbReference>
<dbReference type="EMBL" id="JAUSSU010000003">
    <property type="protein sequence ID" value="MDQ0112159.1"/>
    <property type="molecule type" value="Genomic_DNA"/>
</dbReference>
<reference evidence="10 11" key="1">
    <citation type="submission" date="2023-07" db="EMBL/GenBank/DDBJ databases">
        <title>Sorghum-associated microbial communities from plants grown in Nebraska, USA.</title>
        <authorList>
            <person name="Schachtman D."/>
        </authorList>
    </citation>
    <scope>NUCLEOTIDE SEQUENCE [LARGE SCALE GENOMIC DNA]</scope>
    <source>
        <strain evidence="10 11">CC482</strain>
    </source>
</reference>
<keyword evidence="3 9" id="KW-0378">Hydrolase</keyword>
<evidence type="ECO:0000313" key="10">
    <source>
        <dbReference type="EMBL" id="MDQ0112159.1"/>
    </source>
</evidence>
<name>A0ABT9TXS0_PAEHA</name>
<keyword evidence="6 9" id="KW-0326">Glycosidase</keyword>
<sequence>MAHIHTSELVTYPAPEGAAGNPDFSVRVRVEGGEWQPLFVYCVRVDMHDVREASMATFDFEGAVIVEVTYNREELREAAIRPLSRQIAYGIHGDKIVFRLDRPAQLSIEANGERFHNLHLFAGRLEINQPDLGRSETLVIEPGAYAAAEWISRIEEGDKNGRLSDVIYFAPGMHRFEDGLFHVPSGKTVYLAGGAIVVGSFVCNRVENVAIRGRGIIYLRDIEKTTYWRSVQIDYSRGVTVEDIISIDPPHYSIHLGQSENVRIRNFKSFSTRGWCDGIDMMSCRDVTIEDVFLRTSDDCIAIYGSRGAFRGGSSNVSVSGAILWADVAHPIMIGVHGDHEGDGDVIERIAFDNIDILEHHEPQDGYWGCIAINAGDNNTVRDIRFDDIRIEPFELGRLFDIRVFHNPKYNPHPGKRVENIRLRNISFDGVCGNPSVIAGYDGQRTVDGVHFRNLRINGRLIGSAEAGNFELNDFASNVTFGE</sequence>
<accession>A0ABT9TXS0</accession>
<dbReference type="Gene3D" id="2.160.20.10">
    <property type="entry name" value="Single-stranded right-handed beta-helix, Pectin lyase-like"/>
    <property type="match status" value="1"/>
</dbReference>
<keyword evidence="4" id="KW-0325">Glycoprotein</keyword>
<gene>
    <name evidence="10" type="ORF">J2T15_001594</name>
</gene>
<evidence type="ECO:0008006" key="12">
    <source>
        <dbReference type="Google" id="ProtNLM"/>
    </source>
</evidence>
<proteinExistence type="inferred from homology"/>
<dbReference type="InterPro" id="IPR006626">
    <property type="entry name" value="PbH1"/>
</dbReference>
<keyword evidence="2" id="KW-0677">Repeat</keyword>
<comment type="function">
    <text evidence="8">Pectinolytic enzyme involved in the degradation of xylogalacturonan (xga), a galacturonan backbone heavily substituted with xylose, and which is one important component of the hairy regions of pectin. Activity requires a galacturonic acid backbone substituted with xylose.</text>
</comment>
<evidence type="ECO:0000313" key="11">
    <source>
        <dbReference type="Proteomes" id="UP001229346"/>
    </source>
</evidence>
<keyword evidence="11" id="KW-1185">Reference proteome</keyword>
<dbReference type="PANTHER" id="PTHR31736:SF9">
    <property type="entry name" value="ENDO-XYLOGALACTURONAN HYDROLASE A-RELATED"/>
    <property type="match status" value="1"/>
</dbReference>
<protein>
    <recommendedName>
        <fullName evidence="12">Glycoside hydrolase</fullName>
    </recommendedName>
</protein>
<evidence type="ECO:0000256" key="1">
    <source>
        <dbReference type="ARBA" id="ARBA00008834"/>
    </source>
</evidence>
<organism evidence="10 11">
    <name type="scientific">Paenibacillus harenae</name>
    <dbReference type="NCBI Taxonomy" id="306543"/>
    <lineage>
        <taxon>Bacteria</taxon>
        <taxon>Bacillati</taxon>
        <taxon>Bacillota</taxon>
        <taxon>Bacilli</taxon>
        <taxon>Bacillales</taxon>
        <taxon>Paenibacillaceae</taxon>
        <taxon>Paenibacillus</taxon>
    </lineage>
</organism>
<dbReference type="InterPro" id="IPR011050">
    <property type="entry name" value="Pectin_lyase_fold/virulence"/>
</dbReference>
<evidence type="ECO:0000256" key="6">
    <source>
        <dbReference type="ARBA" id="ARBA00023295"/>
    </source>
</evidence>
<dbReference type="Pfam" id="PF00295">
    <property type="entry name" value="Glyco_hydro_28"/>
    <property type="match status" value="1"/>
</dbReference>
<dbReference type="PANTHER" id="PTHR31736">
    <property type="match status" value="1"/>
</dbReference>
<evidence type="ECO:0000256" key="3">
    <source>
        <dbReference type="ARBA" id="ARBA00022801"/>
    </source>
</evidence>
<keyword evidence="7" id="KW-0624">Polysaccharide degradation</keyword>
<evidence type="ECO:0000256" key="8">
    <source>
        <dbReference type="ARBA" id="ARBA00037278"/>
    </source>
</evidence>
<dbReference type="InterPro" id="IPR000743">
    <property type="entry name" value="Glyco_hydro_28"/>
</dbReference>
<dbReference type="Proteomes" id="UP001229346">
    <property type="component" value="Unassembled WGS sequence"/>
</dbReference>
<evidence type="ECO:0000256" key="4">
    <source>
        <dbReference type="ARBA" id="ARBA00023180"/>
    </source>
</evidence>
<comment type="caution">
    <text evidence="10">The sequence shown here is derived from an EMBL/GenBank/DDBJ whole genome shotgun (WGS) entry which is preliminary data.</text>
</comment>
<dbReference type="InterPro" id="IPR012334">
    <property type="entry name" value="Pectin_lyas_fold"/>
</dbReference>
<dbReference type="SMART" id="SM00710">
    <property type="entry name" value="PbH1"/>
    <property type="match status" value="5"/>
</dbReference>
<evidence type="ECO:0000256" key="2">
    <source>
        <dbReference type="ARBA" id="ARBA00022737"/>
    </source>
</evidence>
<keyword evidence="5" id="KW-0119">Carbohydrate metabolism</keyword>
<evidence type="ECO:0000256" key="9">
    <source>
        <dbReference type="RuleBase" id="RU361169"/>
    </source>
</evidence>
<comment type="similarity">
    <text evidence="1 9">Belongs to the glycosyl hydrolase 28 family.</text>
</comment>
<dbReference type="SUPFAM" id="SSF51126">
    <property type="entry name" value="Pectin lyase-like"/>
    <property type="match status" value="1"/>
</dbReference>
<evidence type="ECO:0000256" key="7">
    <source>
        <dbReference type="ARBA" id="ARBA00023326"/>
    </source>
</evidence>